<proteinExistence type="predicted"/>
<dbReference type="SUPFAM" id="SSF50249">
    <property type="entry name" value="Nucleic acid-binding proteins"/>
    <property type="match status" value="1"/>
</dbReference>
<dbReference type="InterPro" id="IPR004365">
    <property type="entry name" value="NA-bd_OB_tRNA"/>
</dbReference>
<comment type="caution">
    <text evidence="8">The sequence shown here is derived from an EMBL/GenBank/DDBJ whole genome shotgun (WGS) entry which is preliminary data.</text>
</comment>
<keyword evidence="3" id="KW-0648">Protein biosynthesis</keyword>
<feature type="compositionally biased region" description="Polar residues" evidence="5">
    <location>
        <begin position="1"/>
        <end position="13"/>
    </location>
</feature>
<keyword evidence="4" id="KW-0436">Ligase</keyword>
<dbReference type="GO" id="GO:0006421">
    <property type="term" value="P:asparaginyl-tRNA aminoacylation"/>
    <property type="evidence" value="ECO:0007669"/>
    <property type="project" value="TreeGrafter"/>
</dbReference>
<dbReference type="PANTHER" id="PTHR22594">
    <property type="entry name" value="ASPARTYL/LYSYL-TRNA SYNTHETASE"/>
    <property type="match status" value="1"/>
</dbReference>
<dbReference type="Gene3D" id="2.40.50.140">
    <property type="entry name" value="Nucleic acid-binding proteins"/>
    <property type="match status" value="1"/>
</dbReference>
<comment type="subcellular location">
    <subcellularLocation>
        <location evidence="1">Cytoplasm</location>
    </subcellularLocation>
</comment>
<keyword evidence="2" id="KW-0963">Cytoplasm</keyword>
<feature type="domain" description="Asparagine--tRNA ligase N-terminal" evidence="7">
    <location>
        <begin position="24"/>
        <end position="112"/>
    </location>
</feature>
<dbReference type="Pfam" id="PF20917">
    <property type="entry name" value="AsnRS_N"/>
    <property type="match status" value="1"/>
</dbReference>
<sequence length="202" mass="23090">MSGENNAPIYTSDSRGDDATGDGTEEKPFKTILQAMRKAGSEPFPVIYVDSKEEGKKYEVVAKAQLKKQQKIWVRECYKLADGQKREDEDTEKRLKNLEEAKLIVIEEDKSLSEAKKIKIHDGHKFRNQRVKIYGWAHRIRRQGKHLMFITLRDGTGFLQSVLNDKLCQTYNAVLLQTESSIILYGTLKELPEGKTVSIVCL</sequence>
<reference evidence="8" key="1">
    <citation type="submission" date="2022-03" db="EMBL/GenBank/DDBJ databases">
        <authorList>
            <person name="Sayadi A."/>
        </authorList>
    </citation>
    <scope>NUCLEOTIDE SEQUENCE</scope>
</reference>
<dbReference type="GO" id="GO:0005737">
    <property type="term" value="C:cytoplasm"/>
    <property type="evidence" value="ECO:0007669"/>
    <property type="project" value="UniProtKB-SubCell"/>
</dbReference>
<dbReference type="Gene3D" id="3.30.1910.20">
    <property type="entry name" value="asparaginyl-tRNA synthetase, N-terminal domain"/>
    <property type="match status" value="1"/>
</dbReference>
<gene>
    <name evidence="8" type="ORF">ACAOBT_LOCUS2548</name>
</gene>
<evidence type="ECO:0008006" key="10">
    <source>
        <dbReference type="Google" id="ProtNLM"/>
    </source>
</evidence>
<evidence type="ECO:0000259" key="7">
    <source>
        <dbReference type="Pfam" id="PF20917"/>
    </source>
</evidence>
<dbReference type="Pfam" id="PF01336">
    <property type="entry name" value="tRNA_anti-codon"/>
    <property type="match status" value="1"/>
</dbReference>
<evidence type="ECO:0000256" key="4">
    <source>
        <dbReference type="ARBA" id="ARBA00023146"/>
    </source>
</evidence>
<dbReference type="GO" id="GO:0004816">
    <property type="term" value="F:asparagine-tRNA ligase activity"/>
    <property type="evidence" value="ECO:0007669"/>
    <property type="project" value="TreeGrafter"/>
</dbReference>
<dbReference type="PANTHER" id="PTHR22594:SF16">
    <property type="entry name" value="ASPARAGINE--TRNA LIGASE, CYTOPLASMIC"/>
    <property type="match status" value="1"/>
</dbReference>
<name>A0A9P0JQP1_ACAOB</name>
<dbReference type="OrthoDB" id="1931232at2759"/>
<evidence type="ECO:0000256" key="5">
    <source>
        <dbReference type="SAM" id="MobiDB-lite"/>
    </source>
</evidence>
<dbReference type="InterPro" id="IPR012340">
    <property type="entry name" value="NA-bd_OB-fold"/>
</dbReference>
<keyword evidence="9" id="KW-1185">Reference proteome</keyword>
<dbReference type="InterPro" id="IPR048952">
    <property type="entry name" value="AsnRS_N"/>
</dbReference>
<dbReference type="EMBL" id="CAKOFQ010006676">
    <property type="protein sequence ID" value="CAH1958255.1"/>
    <property type="molecule type" value="Genomic_DNA"/>
</dbReference>
<accession>A0A9P0JQP1</accession>
<feature type="compositionally biased region" description="Basic and acidic residues" evidence="5">
    <location>
        <begin position="14"/>
        <end position="29"/>
    </location>
</feature>
<dbReference type="GO" id="GO:0003676">
    <property type="term" value="F:nucleic acid binding"/>
    <property type="evidence" value="ECO:0007669"/>
    <property type="project" value="InterPro"/>
</dbReference>
<feature type="region of interest" description="Disordered" evidence="5">
    <location>
        <begin position="1"/>
        <end position="29"/>
    </location>
</feature>
<evidence type="ECO:0000256" key="3">
    <source>
        <dbReference type="ARBA" id="ARBA00022917"/>
    </source>
</evidence>
<evidence type="ECO:0000313" key="9">
    <source>
        <dbReference type="Proteomes" id="UP001152888"/>
    </source>
</evidence>
<evidence type="ECO:0000256" key="1">
    <source>
        <dbReference type="ARBA" id="ARBA00004496"/>
    </source>
</evidence>
<dbReference type="Proteomes" id="UP001152888">
    <property type="component" value="Unassembled WGS sequence"/>
</dbReference>
<organism evidence="8 9">
    <name type="scientific">Acanthoscelides obtectus</name>
    <name type="common">Bean weevil</name>
    <name type="synonym">Bruchus obtectus</name>
    <dbReference type="NCBI Taxonomy" id="200917"/>
    <lineage>
        <taxon>Eukaryota</taxon>
        <taxon>Metazoa</taxon>
        <taxon>Ecdysozoa</taxon>
        <taxon>Arthropoda</taxon>
        <taxon>Hexapoda</taxon>
        <taxon>Insecta</taxon>
        <taxon>Pterygota</taxon>
        <taxon>Neoptera</taxon>
        <taxon>Endopterygota</taxon>
        <taxon>Coleoptera</taxon>
        <taxon>Polyphaga</taxon>
        <taxon>Cucujiformia</taxon>
        <taxon>Chrysomeloidea</taxon>
        <taxon>Chrysomelidae</taxon>
        <taxon>Bruchinae</taxon>
        <taxon>Bruchini</taxon>
        <taxon>Acanthoscelides</taxon>
    </lineage>
</organism>
<evidence type="ECO:0000256" key="2">
    <source>
        <dbReference type="ARBA" id="ARBA00022490"/>
    </source>
</evidence>
<feature type="domain" description="OB" evidence="6">
    <location>
        <begin position="131"/>
        <end position="199"/>
    </location>
</feature>
<evidence type="ECO:0000259" key="6">
    <source>
        <dbReference type="Pfam" id="PF01336"/>
    </source>
</evidence>
<keyword evidence="4" id="KW-0030">Aminoacyl-tRNA synthetase</keyword>
<dbReference type="GO" id="GO:0005524">
    <property type="term" value="F:ATP binding"/>
    <property type="evidence" value="ECO:0007669"/>
    <property type="project" value="UniProtKB-KW"/>
</dbReference>
<dbReference type="CDD" id="cd04323">
    <property type="entry name" value="AsnRS_cyto_like_N"/>
    <property type="match status" value="1"/>
</dbReference>
<dbReference type="AlphaFoldDB" id="A0A9P0JQP1"/>
<protein>
    <recommendedName>
        <fullName evidence="10">OB domain-containing protein</fullName>
    </recommendedName>
</protein>
<evidence type="ECO:0000313" key="8">
    <source>
        <dbReference type="EMBL" id="CAH1958255.1"/>
    </source>
</evidence>